<accession>A0ABQ9X059</accession>
<dbReference type="PANTHER" id="PTHR48051">
    <property type="match status" value="1"/>
</dbReference>
<proteinExistence type="predicted"/>
<dbReference type="PROSITE" id="PS51450">
    <property type="entry name" value="LRR"/>
    <property type="match status" value="2"/>
</dbReference>
<dbReference type="EMBL" id="JARBJD010000271">
    <property type="protein sequence ID" value="KAK2945140.1"/>
    <property type="molecule type" value="Genomic_DNA"/>
</dbReference>
<dbReference type="SUPFAM" id="SSF52047">
    <property type="entry name" value="RNI-like"/>
    <property type="match status" value="1"/>
</dbReference>
<name>A0ABQ9X059_9EUKA</name>
<keyword evidence="4" id="KW-1185">Reference proteome</keyword>
<keyword evidence="2" id="KW-0677">Repeat</keyword>
<dbReference type="PANTHER" id="PTHR48051:SF1">
    <property type="entry name" value="RAS SUPPRESSOR PROTEIN 1"/>
    <property type="match status" value="1"/>
</dbReference>
<evidence type="ECO:0000313" key="3">
    <source>
        <dbReference type="EMBL" id="KAK2945140.1"/>
    </source>
</evidence>
<evidence type="ECO:0000256" key="1">
    <source>
        <dbReference type="ARBA" id="ARBA00022614"/>
    </source>
</evidence>
<dbReference type="PRINTS" id="PR00019">
    <property type="entry name" value="LEURICHRPT"/>
</dbReference>
<organism evidence="3 4">
    <name type="scientific">Blattamonas nauphoetae</name>
    <dbReference type="NCBI Taxonomy" id="2049346"/>
    <lineage>
        <taxon>Eukaryota</taxon>
        <taxon>Metamonada</taxon>
        <taxon>Preaxostyla</taxon>
        <taxon>Oxymonadida</taxon>
        <taxon>Blattamonas</taxon>
    </lineage>
</organism>
<dbReference type="Pfam" id="PF00560">
    <property type="entry name" value="LRR_1"/>
    <property type="match status" value="1"/>
</dbReference>
<dbReference type="Pfam" id="PF13855">
    <property type="entry name" value="LRR_8"/>
    <property type="match status" value="1"/>
</dbReference>
<gene>
    <name evidence="3" type="ORF">BLNAU_19930</name>
</gene>
<dbReference type="InterPro" id="IPR032675">
    <property type="entry name" value="LRR_dom_sf"/>
</dbReference>
<keyword evidence="1" id="KW-0433">Leucine-rich repeat</keyword>
<dbReference type="SMART" id="SM00369">
    <property type="entry name" value="LRR_TYP"/>
    <property type="match status" value="5"/>
</dbReference>
<comment type="caution">
    <text evidence="3">The sequence shown here is derived from an EMBL/GenBank/DDBJ whole genome shotgun (WGS) entry which is preliminary data.</text>
</comment>
<evidence type="ECO:0000256" key="2">
    <source>
        <dbReference type="ARBA" id="ARBA00022737"/>
    </source>
</evidence>
<dbReference type="InterPro" id="IPR001611">
    <property type="entry name" value="Leu-rich_rpt"/>
</dbReference>
<dbReference type="Proteomes" id="UP001281761">
    <property type="component" value="Unassembled WGS sequence"/>
</dbReference>
<sequence>MMTSKEYSPFLKWNRDDPFSVDSVAQPFVSLASMIGNGYEFDEDLLQKSSTFLSSMTSLLQKNNSFDDLLTAVGRDSPDTAAVAYHQPTLDFVCSSRIPMAFQSLLSKEEHEDTHQFIIWKMNDIINRLKEGGAEFWRRGRILLRTLEQEGFYERLEQTLLHDKSSEYGNAVATLDVSFNSIAIIPPSISQLTLLVKVNFGFNKIDEVPNELFRLPILTHLILSHNKLTSLPSDLAMSPKVEMSLGFVDPLSNSMIYEKTGTGTHPGAVLCPLERLLLALNQLTSVPPLLSQFRKLHTLSLVGNRISELPCHFFRSLPNLSRLDLSFNKLTHLIKSIEYSPFLNWNPPDPGTIDPVASPFDSLEYQGSTLLGCFFGGHWTRLPRPRFSVYGFDSCALIVIPSIDIQRNSVTHSCHQTRRNPSVDHLAHVRRYQEVEGKWSRNSGQRKNIVAHTGTGRVQRSSRTNTATRQSIGRWAYCGEAACSFQTHKLISILVQRRLLNDQHTILIMESERSPNLFSTIGFFNTI</sequence>
<dbReference type="Gene3D" id="3.80.10.10">
    <property type="entry name" value="Ribonuclease Inhibitor"/>
    <property type="match status" value="2"/>
</dbReference>
<protein>
    <submittedName>
        <fullName evidence="3">Uncharacterized protein</fullName>
    </submittedName>
</protein>
<reference evidence="3 4" key="1">
    <citation type="journal article" date="2022" name="bioRxiv">
        <title>Genomics of Preaxostyla Flagellates Illuminates Evolutionary Transitions and the Path Towards Mitochondrial Loss.</title>
        <authorList>
            <person name="Novak L.V.F."/>
            <person name="Treitli S.C."/>
            <person name="Pyrih J."/>
            <person name="Halakuc P."/>
            <person name="Pipaliya S.V."/>
            <person name="Vacek V."/>
            <person name="Brzon O."/>
            <person name="Soukal P."/>
            <person name="Eme L."/>
            <person name="Dacks J.B."/>
            <person name="Karnkowska A."/>
            <person name="Elias M."/>
            <person name="Hampl V."/>
        </authorList>
    </citation>
    <scope>NUCLEOTIDE SEQUENCE [LARGE SCALE GENOMIC DNA]</scope>
    <source>
        <strain evidence="3">NAU3</strain>
        <tissue evidence="3">Gut</tissue>
    </source>
</reference>
<evidence type="ECO:0000313" key="4">
    <source>
        <dbReference type="Proteomes" id="UP001281761"/>
    </source>
</evidence>
<dbReference type="InterPro" id="IPR003591">
    <property type="entry name" value="Leu-rich_rpt_typical-subtyp"/>
</dbReference>
<dbReference type="InterPro" id="IPR050216">
    <property type="entry name" value="LRR_domain-containing"/>
</dbReference>